<keyword evidence="11" id="KW-1185">Reference proteome</keyword>
<keyword evidence="6" id="KW-0564">Palmitate</keyword>
<dbReference type="Proteomes" id="UP000316882">
    <property type="component" value="Unassembled WGS sequence"/>
</dbReference>
<dbReference type="NCBIfam" id="TIGR02887">
    <property type="entry name" value="spore_ger_x_C"/>
    <property type="match status" value="1"/>
</dbReference>
<protein>
    <submittedName>
        <fullName evidence="10">Uncharacterized protein</fullName>
    </submittedName>
</protein>
<dbReference type="GO" id="GO:0016020">
    <property type="term" value="C:membrane"/>
    <property type="evidence" value="ECO:0007669"/>
    <property type="project" value="UniProtKB-SubCell"/>
</dbReference>
<evidence type="ECO:0000256" key="5">
    <source>
        <dbReference type="ARBA" id="ARBA00023136"/>
    </source>
</evidence>
<keyword evidence="3" id="KW-0309">Germination</keyword>
<dbReference type="GeneID" id="87611414"/>
<evidence type="ECO:0000256" key="6">
    <source>
        <dbReference type="ARBA" id="ARBA00023139"/>
    </source>
</evidence>
<evidence type="ECO:0000256" key="4">
    <source>
        <dbReference type="ARBA" id="ARBA00022729"/>
    </source>
</evidence>
<evidence type="ECO:0000256" key="1">
    <source>
        <dbReference type="ARBA" id="ARBA00004635"/>
    </source>
</evidence>
<sequence>MMPHLRAIAITLVFPVLLCGCWNAREIENLLYVNALGIDYVNDEFVVYAQILSFSSIAKTEAGGARSTSGSAVAKGTGKTFVNALFNIYPTSQKQMTWSHIRSIVFSESALEKKHMEEILDELDRFYEFRYTLWTFATKDPIIDIFNAKQVFDLPVIYSQLANPSDLYEQNSVLRPMKLFQFIARRDEPNLVVYVPILSINRNSWSEDKKALPKLKMIGACLLQNLESRGCWPRSDLLGLRWLDEHTVRTLLGISKGGQLLAMTILEKPKVKIEPRLQNGTVTFAIDIHATGYITQVVTVGPINEIEKEAAKKIEAEVRALFAKGRKHNIDTLQLGHALYRKYPQEWKRLQKNNALPLSQESLSAVNVQVKLNNGGISKVKQAN</sequence>
<reference evidence="10 11" key="1">
    <citation type="submission" date="2019-06" db="EMBL/GenBank/DDBJ databases">
        <title>Whole genome shotgun sequence of Brevibacillus parabrevis NBRC 12334.</title>
        <authorList>
            <person name="Hosoyama A."/>
            <person name="Uohara A."/>
            <person name="Ohji S."/>
            <person name="Ichikawa N."/>
        </authorList>
    </citation>
    <scope>NUCLEOTIDE SEQUENCE [LARGE SCALE GENOMIC DNA]</scope>
    <source>
        <strain evidence="10 11">NBRC 12334</strain>
    </source>
</reference>
<evidence type="ECO:0000313" key="11">
    <source>
        <dbReference type="Proteomes" id="UP000316882"/>
    </source>
</evidence>
<proteinExistence type="inferred from homology"/>
<dbReference type="InterPro" id="IPR057336">
    <property type="entry name" value="GerAC_N"/>
</dbReference>
<keyword evidence="5" id="KW-0472">Membrane</keyword>
<comment type="caution">
    <text evidence="10">The sequence shown here is derived from an EMBL/GenBank/DDBJ whole genome shotgun (WGS) entry which is preliminary data.</text>
</comment>
<organism evidence="10 11">
    <name type="scientific">Brevibacillus parabrevis</name>
    <dbReference type="NCBI Taxonomy" id="54914"/>
    <lineage>
        <taxon>Bacteria</taxon>
        <taxon>Bacillati</taxon>
        <taxon>Bacillota</taxon>
        <taxon>Bacilli</taxon>
        <taxon>Bacillales</taxon>
        <taxon>Paenibacillaceae</taxon>
        <taxon>Brevibacillus</taxon>
    </lineage>
</organism>
<dbReference type="InterPro" id="IPR008844">
    <property type="entry name" value="Spore_GerAC-like"/>
</dbReference>
<evidence type="ECO:0000259" key="8">
    <source>
        <dbReference type="Pfam" id="PF05504"/>
    </source>
</evidence>
<dbReference type="Pfam" id="PF25198">
    <property type="entry name" value="Spore_GerAC_N"/>
    <property type="match status" value="1"/>
</dbReference>
<evidence type="ECO:0000256" key="3">
    <source>
        <dbReference type="ARBA" id="ARBA00022544"/>
    </source>
</evidence>
<evidence type="ECO:0000313" key="10">
    <source>
        <dbReference type="EMBL" id="GEB32567.1"/>
    </source>
</evidence>
<keyword evidence="7" id="KW-0449">Lipoprotein</keyword>
<dbReference type="RefSeq" id="WP_229049748.1">
    <property type="nucleotide sequence ID" value="NZ_BJMH01000008.1"/>
</dbReference>
<evidence type="ECO:0000256" key="2">
    <source>
        <dbReference type="ARBA" id="ARBA00007886"/>
    </source>
</evidence>
<accession>A0A4Y3PGZ7</accession>
<name>A0A4Y3PGZ7_BREPA</name>
<feature type="domain" description="Spore germination GerAC-like C-terminal" evidence="8">
    <location>
        <begin position="236"/>
        <end position="375"/>
    </location>
</feature>
<dbReference type="EMBL" id="BJMH01000008">
    <property type="protein sequence ID" value="GEB32567.1"/>
    <property type="molecule type" value="Genomic_DNA"/>
</dbReference>
<dbReference type="InterPro" id="IPR046953">
    <property type="entry name" value="Spore_GerAC-like_C"/>
</dbReference>
<dbReference type="PROSITE" id="PS51257">
    <property type="entry name" value="PROKAR_LIPOPROTEIN"/>
    <property type="match status" value="1"/>
</dbReference>
<gene>
    <name evidence="10" type="ORF">BPA01_21470</name>
</gene>
<dbReference type="InterPro" id="IPR038501">
    <property type="entry name" value="Spore_GerAC_C_sf"/>
</dbReference>
<dbReference type="PANTHER" id="PTHR35789:SF1">
    <property type="entry name" value="SPORE GERMINATION PROTEIN B3"/>
    <property type="match status" value="1"/>
</dbReference>
<keyword evidence="4" id="KW-0732">Signal</keyword>
<dbReference type="Gene3D" id="3.30.300.210">
    <property type="entry name" value="Nutrient germinant receptor protein C, domain 3"/>
    <property type="match status" value="1"/>
</dbReference>
<dbReference type="PANTHER" id="PTHR35789">
    <property type="entry name" value="SPORE GERMINATION PROTEIN B3"/>
    <property type="match status" value="1"/>
</dbReference>
<evidence type="ECO:0000256" key="7">
    <source>
        <dbReference type="ARBA" id="ARBA00023288"/>
    </source>
</evidence>
<feature type="domain" description="Spore germination protein N-terminal" evidence="9">
    <location>
        <begin position="24"/>
        <end position="200"/>
    </location>
</feature>
<dbReference type="AlphaFoldDB" id="A0A4Y3PGZ7"/>
<comment type="similarity">
    <text evidence="2">Belongs to the GerABKC lipoprotein family.</text>
</comment>
<dbReference type="Pfam" id="PF05504">
    <property type="entry name" value="Spore_GerAC"/>
    <property type="match status" value="1"/>
</dbReference>
<dbReference type="GO" id="GO:0009847">
    <property type="term" value="P:spore germination"/>
    <property type="evidence" value="ECO:0007669"/>
    <property type="project" value="InterPro"/>
</dbReference>
<dbReference type="STRING" id="54914.AV540_06910"/>
<evidence type="ECO:0000259" key="9">
    <source>
        <dbReference type="Pfam" id="PF25198"/>
    </source>
</evidence>
<comment type="subcellular location">
    <subcellularLocation>
        <location evidence="1">Membrane</location>
        <topology evidence="1">Lipid-anchor</topology>
    </subcellularLocation>
</comment>